<dbReference type="SUPFAM" id="SSF56672">
    <property type="entry name" value="DNA/RNA polymerases"/>
    <property type="match status" value="1"/>
</dbReference>
<keyword evidence="3" id="KW-1185">Reference proteome</keyword>
<keyword evidence="2" id="KW-0808">Transferase</keyword>
<dbReference type="Pfam" id="PF08284">
    <property type="entry name" value="RVP_2"/>
    <property type="match status" value="1"/>
</dbReference>
<feature type="domain" description="Reverse transcriptase" evidence="1">
    <location>
        <begin position="340"/>
        <end position="496"/>
    </location>
</feature>
<organism evidence="2 3">
    <name type="scientific">Tanacetum coccineum</name>
    <dbReference type="NCBI Taxonomy" id="301880"/>
    <lineage>
        <taxon>Eukaryota</taxon>
        <taxon>Viridiplantae</taxon>
        <taxon>Streptophyta</taxon>
        <taxon>Embryophyta</taxon>
        <taxon>Tracheophyta</taxon>
        <taxon>Spermatophyta</taxon>
        <taxon>Magnoliopsida</taxon>
        <taxon>eudicotyledons</taxon>
        <taxon>Gunneridae</taxon>
        <taxon>Pentapetalae</taxon>
        <taxon>asterids</taxon>
        <taxon>campanulids</taxon>
        <taxon>Asterales</taxon>
        <taxon>Asteraceae</taxon>
        <taxon>Asteroideae</taxon>
        <taxon>Anthemideae</taxon>
        <taxon>Anthemidinae</taxon>
        <taxon>Tanacetum</taxon>
    </lineage>
</organism>
<dbReference type="Pfam" id="PF00078">
    <property type="entry name" value="RVT_1"/>
    <property type="match status" value="1"/>
</dbReference>
<dbReference type="InterPro" id="IPR021109">
    <property type="entry name" value="Peptidase_aspartic_dom_sf"/>
</dbReference>
<sequence>MNEDPHENISNNFKIIDLSTSKSIQVIDEERNSKPEKTLRTFIEESRRKQKQNERLFWKIKKNCDKVFKKQVSSIKTIEGHLGRIAETIHGRGVGSLPSFTETNSRGLAHAITTRTLEQMPKYAKFMKDILTQRGRGQGVINKALADLGASISLMPYSMFLRLNLGELKPTRICIELADKSTQISRGIAENVIVKIDRLVFPVDFVVLDMKEDHKIPIILRRPFLATAHAMIDIFNKKISFKVGNETITFDIEKSMRFPPSDDDTCHSDLLLEVLAKHKSALAWKVTDIKVKAEIVKILDVGLIYAISNSPWVSLIHVVPKKGVTVVTNEDNEPVPTRTVNGWRVCINYRKLNDATRKDHFPLPFIDQMLERLSGNEYYSFLDGFSGYFQIPLAPEDQEKTTFTCPYGTFAYRRMPFGLCNAPATFQQCMTTIFHDTCQDFMEVFKDDFSIFGNSFDSCLNNLSMMQARCEETNIVLNWEKCHFMVKEGIVLGHKISKVGIEVDKAKGSENLAADHLSRLENPELEELDEDAIRGYFLDEHLMVINIKEAETDPWYADYVNFLVSNIVPQYLTFHLRKKFLADVKK</sequence>
<proteinExistence type="predicted"/>
<dbReference type="PANTHER" id="PTHR24559">
    <property type="entry name" value="TRANSPOSON TY3-I GAG-POL POLYPROTEIN"/>
    <property type="match status" value="1"/>
</dbReference>
<keyword evidence="2" id="KW-0695">RNA-directed DNA polymerase</keyword>
<dbReference type="Gene3D" id="2.40.70.10">
    <property type="entry name" value="Acid Proteases"/>
    <property type="match status" value="1"/>
</dbReference>
<dbReference type="CDD" id="cd01647">
    <property type="entry name" value="RT_LTR"/>
    <property type="match status" value="1"/>
</dbReference>
<gene>
    <name evidence="2" type="ORF">Tco_0651819</name>
</gene>
<comment type="caution">
    <text evidence="2">The sequence shown here is derived from an EMBL/GenBank/DDBJ whole genome shotgun (WGS) entry which is preliminary data.</text>
</comment>
<dbReference type="Gene3D" id="3.30.70.270">
    <property type="match status" value="1"/>
</dbReference>
<evidence type="ECO:0000259" key="1">
    <source>
        <dbReference type="Pfam" id="PF00078"/>
    </source>
</evidence>
<dbReference type="InterPro" id="IPR043502">
    <property type="entry name" value="DNA/RNA_pol_sf"/>
</dbReference>
<dbReference type="EMBL" id="BQNB010008978">
    <property type="protein sequence ID" value="GJS57035.1"/>
    <property type="molecule type" value="Genomic_DNA"/>
</dbReference>
<dbReference type="InterPro" id="IPR043128">
    <property type="entry name" value="Rev_trsase/Diguanyl_cyclase"/>
</dbReference>
<reference evidence="2" key="2">
    <citation type="submission" date="2022-01" db="EMBL/GenBank/DDBJ databases">
        <authorList>
            <person name="Yamashiro T."/>
            <person name="Shiraishi A."/>
            <person name="Satake H."/>
            <person name="Nakayama K."/>
        </authorList>
    </citation>
    <scope>NUCLEOTIDE SEQUENCE</scope>
</reference>
<dbReference type="Gene3D" id="3.10.10.10">
    <property type="entry name" value="HIV Type 1 Reverse Transcriptase, subunit A, domain 1"/>
    <property type="match status" value="1"/>
</dbReference>
<reference evidence="2" key="1">
    <citation type="journal article" date="2022" name="Int. J. Mol. Sci.">
        <title>Draft Genome of Tanacetum Coccineum: Genomic Comparison of Closely Related Tanacetum-Family Plants.</title>
        <authorList>
            <person name="Yamashiro T."/>
            <person name="Shiraishi A."/>
            <person name="Nakayama K."/>
            <person name="Satake H."/>
        </authorList>
    </citation>
    <scope>NUCLEOTIDE SEQUENCE</scope>
</reference>
<evidence type="ECO:0000313" key="3">
    <source>
        <dbReference type="Proteomes" id="UP001151760"/>
    </source>
</evidence>
<accession>A0ABQ4WW59</accession>
<dbReference type="Proteomes" id="UP001151760">
    <property type="component" value="Unassembled WGS sequence"/>
</dbReference>
<keyword evidence="2" id="KW-0548">Nucleotidyltransferase</keyword>
<dbReference type="GO" id="GO:0003964">
    <property type="term" value="F:RNA-directed DNA polymerase activity"/>
    <property type="evidence" value="ECO:0007669"/>
    <property type="project" value="UniProtKB-KW"/>
</dbReference>
<evidence type="ECO:0000313" key="2">
    <source>
        <dbReference type="EMBL" id="GJS57035.1"/>
    </source>
</evidence>
<dbReference type="CDD" id="cd00303">
    <property type="entry name" value="retropepsin_like"/>
    <property type="match status" value="1"/>
</dbReference>
<dbReference type="InterPro" id="IPR000477">
    <property type="entry name" value="RT_dom"/>
</dbReference>
<protein>
    <submittedName>
        <fullName evidence="2">Reverse transcriptase domain-containing protein</fullName>
    </submittedName>
</protein>
<dbReference type="InterPro" id="IPR053134">
    <property type="entry name" value="RNA-dir_DNA_polymerase"/>
</dbReference>
<dbReference type="PANTHER" id="PTHR24559:SF444">
    <property type="entry name" value="REVERSE TRANSCRIPTASE DOMAIN-CONTAINING PROTEIN"/>
    <property type="match status" value="1"/>
</dbReference>
<name>A0ABQ4WW59_9ASTR</name>